<dbReference type="InterPro" id="IPR017853">
    <property type="entry name" value="GH"/>
</dbReference>
<dbReference type="GO" id="GO:0009277">
    <property type="term" value="C:fungal-type cell wall"/>
    <property type="evidence" value="ECO:0007669"/>
    <property type="project" value="TreeGrafter"/>
</dbReference>
<accession>A0A9P4QA55</accession>
<dbReference type="PANTHER" id="PTHR16631">
    <property type="entry name" value="GLUCAN 1,3-BETA-GLUCOSIDASE"/>
    <property type="match status" value="1"/>
</dbReference>
<dbReference type="GO" id="GO:0042973">
    <property type="term" value="F:glucan endo-1,3-beta-D-glucosidase activity"/>
    <property type="evidence" value="ECO:0007669"/>
    <property type="project" value="TreeGrafter"/>
</dbReference>
<reference evidence="4" key="1">
    <citation type="journal article" date="2020" name="Stud. Mycol.">
        <title>101 Dothideomycetes genomes: a test case for predicting lifestyles and emergence of pathogens.</title>
        <authorList>
            <person name="Haridas S."/>
            <person name="Albert R."/>
            <person name="Binder M."/>
            <person name="Bloem J."/>
            <person name="Labutti K."/>
            <person name="Salamov A."/>
            <person name="Andreopoulos B."/>
            <person name="Baker S."/>
            <person name="Barry K."/>
            <person name="Bills G."/>
            <person name="Bluhm B."/>
            <person name="Cannon C."/>
            <person name="Castanera R."/>
            <person name="Culley D."/>
            <person name="Daum C."/>
            <person name="Ezra D."/>
            <person name="Gonzalez J."/>
            <person name="Henrissat B."/>
            <person name="Kuo A."/>
            <person name="Liang C."/>
            <person name="Lipzen A."/>
            <person name="Lutzoni F."/>
            <person name="Magnuson J."/>
            <person name="Mondo S."/>
            <person name="Nolan M."/>
            <person name="Ohm R."/>
            <person name="Pangilinan J."/>
            <person name="Park H.-J."/>
            <person name="Ramirez L."/>
            <person name="Alfaro M."/>
            <person name="Sun H."/>
            <person name="Tritt A."/>
            <person name="Yoshinaga Y."/>
            <person name="Zwiers L.-H."/>
            <person name="Turgeon B."/>
            <person name="Goodwin S."/>
            <person name="Spatafora J."/>
            <person name="Crous P."/>
            <person name="Grigoriev I."/>
        </authorList>
    </citation>
    <scope>NUCLEOTIDE SEQUENCE</scope>
    <source>
        <strain evidence="4">CBS 116435</strain>
    </source>
</reference>
<organism evidence="4 5">
    <name type="scientific">Polychaeton citri CBS 116435</name>
    <dbReference type="NCBI Taxonomy" id="1314669"/>
    <lineage>
        <taxon>Eukaryota</taxon>
        <taxon>Fungi</taxon>
        <taxon>Dikarya</taxon>
        <taxon>Ascomycota</taxon>
        <taxon>Pezizomycotina</taxon>
        <taxon>Dothideomycetes</taxon>
        <taxon>Dothideomycetidae</taxon>
        <taxon>Capnodiales</taxon>
        <taxon>Capnodiaceae</taxon>
        <taxon>Polychaeton</taxon>
    </lineage>
</organism>
<feature type="non-terminal residue" evidence="4">
    <location>
        <position position="250"/>
    </location>
</feature>
<evidence type="ECO:0000313" key="5">
    <source>
        <dbReference type="Proteomes" id="UP000799441"/>
    </source>
</evidence>
<dbReference type="AlphaFoldDB" id="A0A9P4QA55"/>
<dbReference type="GO" id="GO:0009986">
    <property type="term" value="C:cell surface"/>
    <property type="evidence" value="ECO:0007669"/>
    <property type="project" value="TreeGrafter"/>
</dbReference>
<dbReference type="OrthoDB" id="941679at2759"/>
<evidence type="ECO:0000256" key="2">
    <source>
        <dbReference type="ARBA" id="ARBA00008773"/>
    </source>
</evidence>
<evidence type="ECO:0000256" key="3">
    <source>
        <dbReference type="ARBA" id="ARBA00022801"/>
    </source>
</evidence>
<evidence type="ECO:0000256" key="1">
    <source>
        <dbReference type="ARBA" id="ARBA00004196"/>
    </source>
</evidence>
<keyword evidence="5" id="KW-1185">Reference proteome</keyword>
<dbReference type="SUPFAM" id="SSF51445">
    <property type="entry name" value="(Trans)glycosidases"/>
    <property type="match status" value="1"/>
</dbReference>
<dbReference type="InterPro" id="IPR050732">
    <property type="entry name" value="Beta-glucan_modifiers"/>
</dbReference>
<comment type="caution">
    <text evidence="4">The sequence shown here is derived from an EMBL/GenBank/DDBJ whole genome shotgun (WGS) entry which is preliminary data.</text>
</comment>
<dbReference type="Proteomes" id="UP000799441">
    <property type="component" value="Unassembled WGS sequence"/>
</dbReference>
<comment type="similarity">
    <text evidence="2">Belongs to the glycosyl hydrolase 17 family.</text>
</comment>
<gene>
    <name evidence="4" type="ORF">K431DRAFT_189935</name>
</gene>
<dbReference type="EMBL" id="MU003776">
    <property type="protein sequence ID" value="KAF2723437.1"/>
    <property type="molecule type" value="Genomic_DNA"/>
</dbReference>
<name>A0A9P4QA55_9PEZI</name>
<feature type="non-terminal residue" evidence="4">
    <location>
        <position position="1"/>
    </location>
</feature>
<dbReference type="GO" id="GO:0005576">
    <property type="term" value="C:extracellular region"/>
    <property type="evidence" value="ECO:0007669"/>
    <property type="project" value="TreeGrafter"/>
</dbReference>
<dbReference type="GO" id="GO:0071555">
    <property type="term" value="P:cell wall organization"/>
    <property type="evidence" value="ECO:0007669"/>
    <property type="project" value="TreeGrafter"/>
</dbReference>
<proteinExistence type="inferred from homology"/>
<protein>
    <submittedName>
        <fullName evidence="4">Glycoside hydrolase family 17 protein</fullName>
    </submittedName>
</protein>
<dbReference type="PANTHER" id="PTHR16631:SF14">
    <property type="entry name" value="FAMILY 17 GLUCOSIDASE SCW10-RELATED"/>
    <property type="match status" value="1"/>
</dbReference>
<evidence type="ECO:0000313" key="4">
    <source>
        <dbReference type="EMBL" id="KAF2723437.1"/>
    </source>
</evidence>
<comment type="subcellular location">
    <subcellularLocation>
        <location evidence="1">Cell envelope</location>
    </subcellularLocation>
</comment>
<sequence>GYGIVYSPYHSDGTCKSADQVNTDFESIDGDYGLVRIYGTDCNQTYNVLPAVVDKGLKLFAGVYDITQLDSELAILIDSFKNNWDAIHTVSVGNEGVQMGTYTVDDVVAAVKNTRSTLKDAGYNGNVVTVDTAGMVIAYPALCEVSDFAAANCHGFFNSDLDASGAGGWVLSQAQDVSAACGGKETWITESGWPWQGSANGKAVPSPENQSSAIASLKQSFSSNIILFTAFNDLWKKDNAYTFGAEKYWG</sequence>
<keyword evidence="3 4" id="KW-0378">Hydrolase</keyword>
<dbReference type="Gene3D" id="3.20.20.80">
    <property type="entry name" value="Glycosidases"/>
    <property type="match status" value="2"/>
</dbReference>